<feature type="compositionally biased region" description="Basic and acidic residues" evidence="1">
    <location>
        <begin position="56"/>
        <end position="73"/>
    </location>
</feature>
<reference evidence="2 3" key="1">
    <citation type="journal article" date="2014" name="Genome Announc.">
        <title>Draft Genome Sequence of the Haloacid-Degrading Burkholderia caribensis Strain MBA4.</title>
        <authorList>
            <person name="Pan Y."/>
            <person name="Kong K.F."/>
            <person name="Tsang J.S."/>
        </authorList>
    </citation>
    <scope>NUCLEOTIDE SEQUENCE [LARGE SCALE GENOMIC DNA]</scope>
    <source>
        <strain evidence="2 3">MBA4</strain>
    </source>
</reference>
<feature type="compositionally biased region" description="Basic residues" evidence="1">
    <location>
        <begin position="1"/>
        <end position="12"/>
    </location>
</feature>
<evidence type="ECO:0000256" key="1">
    <source>
        <dbReference type="SAM" id="MobiDB-lite"/>
    </source>
</evidence>
<feature type="region of interest" description="Disordered" evidence="1">
    <location>
        <begin position="1"/>
        <end position="27"/>
    </location>
</feature>
<dbReference type="EMBL" id="CP012747">
    <property type="protein sequence ID" value="ALL68009.1"/>
    <property type="molecule type" value="Genomic_DNA"/>
</dbReference>
<accession>A0A0P0RI47</accession>
<sequence>MKSRSPQRRQANHGHAIAGPARRFEGPRQLKVRVFGIPATVRQAAALSLTVQFTGRRPEPSRDEKNRKEAQAH</sequence>
<protein>
    <submittedName>
        <fullName evidence="2">Uncharacterized protein</fullName>
    </submittedName>
</protein>
<organism evidence="2 3">
    <name type="scientific">Paraburkholderia caribensis MBA4</name>
    <dbReference type="NCBI Taxonomy" id="1323664"/>
    <lineage>
        <taxon>Bacteria</taxon>
        <taxon>Pseudomonadati</taxon>
        <taxon>Pseudomonadota</taxon>
        <taxon>Betaproteobacteria</taxon>
        <taxon>Burkholderiales</taxon>
        <taxon>Burkholderiaceae</taxon>
        <taxon>Paraburkholderia</taxon>
    </lineage>
</organism>
<evidence type="ECO:0000313" key="3">
    <source>
        <dbReference type="Proteomes" id="UP000019146"/>
    </source>
</evidence>
<dbReference type="AlphaFoldDB" id="A0A0P0RI47"/>
<gene>
    <name evidence="2" type="ORF">K788_0000878</name>
</gene>
<proteinExistence type="predicted"/>
<evidence type="ECO:0000313" key="2">
    <source>
        <dbReference type="EMBL" id="ALL68009.1"/>
    </source>
</evidence>
<dbReference type="Proteomes" id="UP000019146">
    <property type="component" value="Chromosome 2"/>
</dbReference>
<dbReference type="KEGG" id="bcai:K788_0000878"/>
<name>A0A0P0RI47_9BURK</name>
<feature type="region of interest" description="Disordered" evidence="1">
    <location>
        <begin position="52"/>
        <end position="73"/>
    </location>
</feature>